<comment type="caution">
    <text evidence="2">The sequence shown here is derived from an EMBL/GenBank/DDBJ whole genome shotgun (WGS) entry which is preliminary data.</text>
</comment>
<gene>
    <name evidence="2" type="ORF">GCM10010517_06950</name>
</gene>
<feature type="compositionally biased region" description="Basic and acidic residues" evidence="1">
    <location>
        <begin position="21"/>
        <end position="37"/>
    </location>
</feature>
<dbReference type="EMBL" id="BAAAVI010000003">
    <property type="protein sequence ID" value="GAA2849572.1"/>
    <property type="molecule type" value="Genomic_DNA"/>
</dbReference>
<reference evidence="3" key="1">
    <citation type="journal article" date="2019" name="Int. J. Syst. Evol. Microbiol.">
        <title>The Global Catalogue of Microorganisms (GCM) 10K type strain sequencing project: providing services to taxonomists for standard genome sequencing and annotation.</title>
        <authorList>
            <consortium name="The Broad Institute Genomics Platform"/>
            <consortium name="The Broad Institute Genome Sequencing Center for Infectious Disease"/>
            <person name="Wu L."/>
            <person name="Ma J."/>
        </authorList>
    </citation>
    <scope>NUCLEOTIDE SEQUENCE [LARGE SCALE GENOMIC DNA]</scope>
    <source>
        <strain evidence="3">JCM 6242</strain>
    </source>
</reference>
<evidence type="ECO:0000313" key="3">
    <source>
        <dbReference type="Proteomes" id="UP001500831"/>
    </source>
</evidence>
<protein>
    <submittedName>
        <fullName evidence="2">Uncharacterized protein</fullName>
    </submittedName>
</protein>
<keyword evidence="3" id="KW-1185">Reference proteome</keyword>
<evidence type="ECO:0000313" key="2">
    <source>
        <dbReference type="EMBL" id="GAA2849572.1"/>
    </source>
</evidence>
<evidence type="ECO:0000256" key="1">
    <source>
        <dbReference type="SAM" id="MobiDB-lite"/>
    </source>
</evidence>
<accession>A0ABP6I6H4</accession>
<name>A0ABP6I6H4_9ACTN</name>
<sequence>MAKVGNEKCPKMWWAPGGHAFYREPRRPPQPRADRHRIGGVQTVTPAGTGQDPAGVRQSECDQAEGSIT</sequence>
<organism evidence="2 3">
    <name type="scientific">Streptosporangium fragile</name>
    <dbReference type="NCBI Taxonomy" id="46186"/>
    <lineage>
        <taxon>Bacteria</taxon>
        <taxon>Bacillati</taxon>
        <taxon>Actinomycetota</taxon>
        <taxon>Actinomycetes</taxon>
        <taxon>Streptosporangiales</taxon>
        <taxon>Streptosporangiaceae</taxon>
        <taxon>Streptosporangium</taxon>
    </lineage>
</organism>
<dbReference type="Proteomes" id="UP001500831">
    <property type="component" value="Unassembled WGS sequence"/>
</dbReference>
<feature type="region of interest" description="Disordered" evidence="1">
    <location>
        <begin position="17"/>
        <end position="69"/>
    </location>
</feature>
<proteinExistence type="predicted"/>